<sequence length="375" mass="41862">MGYSSAKPSLNNCSEPEQVVRLRAQLLEWYGRMGRDLPWRRTRDPYAIWISEIMLQQTQVKTVLPYYQRWLAALPTVAALAAAELEAVLKLWEGLGYYTRARNLHKAAQVIVKEHGGVFPETAQQLQQALPGIGRSTAGAIASSAFGRCEAILDANARRVLGRLFAVGDPPARAEAKLWEISQRLVDPQAPHNFNQALMDLGATVCTARSPLCLLCPWQVDCLGRRSGDPTHFPVRPARAVRSEIAGVSVAIECQGKFLLVRRPERGLLAGLWEFPFVESVGGGEPEETVRVAFGNRLESLERLGQVEHEFTHRHLTAQVLRAQWIAAPAALPKVFDCREHTWQPPECWLKFPMPGYVHKICKLLKEALPKVSVD</sequence>
<dbReference type="SUPFAM" id="SSF48150">
    <property type="entry name" value="DNA-glycosylase"/>
    <property type="match status" value="1"/>
</dbReference>
<proteinExistence type="inferred from homology"/>
<dbReference type="GO" id="GO:0000701">
    <property type="term" value="F:purine-specific mismatch base pair DNA N-glycosylase activity"/>
    <property type="evidence" value="ECO:0000318"/>
    <property type="project" value="GO_Central"/>
</dbReference>
<evidence type="ECO:0000256" key="8">
    <source>
        <dbReference type="ARBA" id="ARBA00022763"/>
    </source>
</evidence>
<evidence type="ECO:0000256" key="5">
    <source>
        <dbReference type="ARBA" id="ARBA00022023"/>
    </source>
</evidence>
<dbReference type="InterPro" id="IPR004036">
    <property type="entry name" value="Endonuclease-III-like_CS2"/>
</dbReference>
<dbReference type="InParanoid" id="Q7NMA0"/>
<dbReference type="GO" id="GO:0032357">
    <property type="term" value="F:oxidized purine DNA binding"/>
    <property type="evidence" value="ECO:0000318"/>
    <property type="project" value="GO_Central"/>
</dbReference>
<keyword evidence="12" id="KW-0234">DNA repair</keyword>
<dbReference type="GO" id="GO:0046872">
    <property type="term" value="F:metal ion binding"/>
    <property type="evidence" value="ECO:0007669"/>
    <property type="project" value="UniProtKB-UniRule"/>
</dbReference>
<name>Q7NMA0_GLOVI</name>
<dbReference type="InterPro" id="IPR011257">
    <property type="entry name" value="DNA_glycosylase"/>
</dbReference>
<dbReference type="GO" id="GO:0006298">
    <property type="term" value="P:mismatch repair"/>
    <property type="evidence" value="ECO:0000318"/>
    <property type="project" value="GO_Central"/>
</dbReference>
<dbReference type="Pfam" id="PF00730">
    <property type="entry name" value="HhH-GPD"/>
    <property type="match status" value="1"/>
</dbReference>
<dbReference type="STRING" id="251221.gene:10758344"/>
<evidence type="ECO:0000256" key="12">
    <source>
        <dbReference type="ARBA" id="ARBA00023204"/>
    </source>
</evidence>
<dbReference type="PROSITE" id="PS00764">
    <property type="entry name" value="ENDONUCLEASE_III_1"/>
    <property type="match status" value="1"/>
</dbReference>
<evidence type="ECO:0000256" key="3">
    <source>
        <dbReference type="ARBA" id="ARBA00008343"/>
    </source>
</evidence>
<dbReference type="SUPFAM" id="SSF55811">
    <property type="entry name" value="Nudix"/>
    <property type="match status" value="1"/>
</dbReference>
<dbReference type="AlphaFoldDB" id="Q7NMA0"/>
<comment type="similarity">
    <text evidence="3 14">Belongs to the Nth/MutY family.</text>
</comment>
<dbReference type="Gene3D" id="1.10.1670.10">
    <property type="entry name" value="Helix-hairpin-Helix base-excision DNA repair enzymes (C-terminal)"/>
    <property type="match status" value="1"/>
</dbReference>
<feature type="domain" description="HhH-GPD" evidence="15">
    <location>
        <begin position="54"/>
        <end position="204"/>
    </location>
</feature>
<keyword evidence="6" id="KW-0004">4Fe-4S</keyword>
<dbReference type="HOGENOM" id="CLU_012862_0_3_3"/>
<dbReference type="RefSeq" id="WP_011140868.1">
    <property type="nucleotide sequence ID" value="NC_005125.1"/>
</dbReference>
<dbReference type="InterPro" id="IPR005760">
    <property type="entry name" value="A/G_AdeGlyc_MutY"/>
</dbReference>
<evidence type="ECO:0000256" key="4">
    <source>
        <dbReference type="ARBA" id="ARBA00012045"/>
    </source>
</evidence>
<accession>Q7NMA0</accession>
<dbReference type="FunCoup" id="Q7NMA0">
    <property type="interactions" value="75"/>
</dbReference>
<gene>
    <name evidence="16" type="ordered locus">gll0866</name>
</gene>
<keyword evidence="13 14" id="KW-0326">Glycosidase</keyword>
<dbReference type="GO" id="GO:0035485">
    <property type="term" value="F:adenine/guanine mispair binding"/>
    <property type="evidence" value="ECO:0000318"/>
    <property type="project" value="GO_Central"/>
</dbReference>
<dbReference type="FunFam" id="1.10.340.30:FF:000002">
    <property type="entry name" value="Adenine DNA glycosylase"/>
    <property type="match status" value="1"/>
</dbReference>
<evidence type="ECO:0000313" key="17">
    <source>
        <dbReference type="Proteomes" id="UP000000557"/>
    </source>
</evidence>
<dbReference type="GO" id="GO:0034039">
    <property type="term" value="F:8-oxo-7,8-dihydroguanine DNA N-glycosylase activity"/>
    <property type="evidence" value="ECO:0000318"/>
    <property type="project" value="GO_Central"/>
</dbReference>
<evidence type="ECO:0000256" key="14">
    <source>
        <dbReference type="RuleBase" id="RU365096"/>
    </source>
</evidence>
<evidence type="ECO:0000259" key="15">
    <source>
        <dbReference type="SMART" id="SM00478"/>
    </source>
</evidence>
<evidence type="ECO:0000313" key="16">
    <source>
        <dbReference type="EMBL" id="BAC88807.1"/>
    </source>
</evidence>
<dbReference type="Gene3D" id="1.10.340.30">
    <property type="entry name" value="Hypothetical protein, domain 2"/>
    <property type="match status" value="1"/>
</dbReference>
<evidence type="ECO:0000256" key="1">
    <source>
        <dbReference type="ARBA" id="ARBA00000843"/>
    </source>
</evidence>
<protein>
    <recommendedName>
        <fullName evidence="5 14">Adenine DNA glycosylase</fullName>
        <ecNumber evidence="4 14">3.2.2.31</ecNumber>
    </recommendedName>
</protein>
<dbReference type="PhylomeDB" id="Q7NMA0"/>
<keyword evidence="17" id="KW-1185">Reference proteome</keyword>
<dbReference type="GO" id="GO:0006284">
    <property type="term" value="P:base-excision repair"/>
    <property type="evidence" value="ECO:0000318"/>
    <property type="project" value="GO_Central"/>
</dbReference>
<dbReference type="eggNOG" id="COG1194">
    <property type="taxonomic scope" value="Bacteria"/>
</dbReference>
<dbReference type="NCBIfam" id="TIGR01084">
    <property type="entry name" value="mutY"/>
    <property type="match status" value="1"/>
</dbReference>
<comment type="catalytic activity">
    <reaction evidence="1 14">
        <text>Hydrolyzes free adenine bases from 7,8-dihydro-8-oxoguanine:adenine mismatched double-stranded DNA, leaving an apurinic site.</text>
        <dbReference type="EC" id="3.2.2.31"/>
    </reaction>
</comment>
<evidence type="ECO:0000256" key="11">
    <source>
        <dbReference type="ARBA" id="ARBA00023014"/>
    </source>
</evidence>
<comment type="function">
    <text evidence="2">Adenine glycosylase active on G-A mispairs. MutY also corrects error-prone DNA synthesis past GO lesions which are due to the oxidatively damaged form of guanine: 7,8-dihydro-8-oxoguanine (8-oxo-dGTP).</text>
</comment>
<keyword evidence="7" id="KW-0479">Metal-binding</keyword>
<reference evidence="16 17" key="1">
    <citation type="journal article" date="2003" name="DNA Res.">
        <title>Complete genome structure of Gloeobacter violaceus PCC 7421, a cyanobacterium that lacks thylakoids.</title>
        <authorList>
            <person name="Nakamura Y."/>
            <person name="Kaneko T."/>
            <person name="Sato S."/>
            <person name="Mimuro M."/>
            <person name="Miyashita H."/>
            <person name="Tsuchiya T."/>
            <person name="Sasamoto S."/>
            <person name="Watanabe A."/>
            <person name="Kawashima K."/>
            <person name="Kishida Y."/>
            <person name="Kiyokawa C."/>
            <person name="Kohara M."/>
            <person name="Matsumoto M."/>
            <person name="Matsuno A."/>
            <person name="Nakazaki N."/>
            <person name="Shimpo S."/>
            <person name="Takeuchi C."/>
            <person name="Yamada M."/>
            <person name="Tabata S."/>
        </authorList>
    </citation>
    <scope>NUCLEOTIDE SEQUENCE [LARGE SCALE GENOMIC DNA]</scope>
    <source>
        <strain evidence="17">ATCC 29082 / PCC 7421</strain>
    </source>
</reference>
<dbReference type="InterPro" id="IPR003651">
    <property type="entry name" value="Endonuclease3_FeS-loop_motif"/>
</dbReference>
<evidence type="ECO:0000256" key="9">
    <source>
        <dbReference type="ARBA" id="ARBA00022801"/>
    </source>
</evidence>
<dbReference type="PATRIC" id="fig|251221.4.peg.883"/>
<evidence type="ECO:0000256" key="6">
    <source>
        <dbReference type="ARBA" id="ARBA00022485"/>
    </source>
</evidence>
<keyword evidence="11" id="KW-0411">Iron-sulfur</keyword>
<evidence type="ECO:0000256" key="10">
    <source>
        <dbReference type="ARBA" id="ARBA00023004"/>
    </source>
</evidence>
<reference evidence="16 17" key="2">
    <citation type="journal article" date="2003" name="DNA Res.">
        <title>Complete genome structure of Gloeobacter violaceus PCC 7421, a cyanobacterium that lacks thylakoids (supplement).</title>
        <authorList>
            <person name="Nakamura Y."/>
            <person name="Kaneko T."/>
            <person name="Sato S."/>
            <person name="Mimuro M."/>
            <person name="Miyashita H."/>
            <person name="Tsuchiya T."/>
            <person name="Sasamoto S."/>
            <person name="Watanabe A."/>
            <person name="Kawashima K."/>
            <person name="Kishida Y."/>
            <person name="Kiyokawa C."/>
            <person name="Kohara M."/>
            <person name="Matsumoto M."/>
            <person name="Matsuno A."/>
            <person name="Nakazaki N."/>
            <person name="Shimpo S."/>
            <person name="Takeuchi C."/>
            <person name="Yamada M."/>
            <person name="Tabata S."/>
        </authorList>
    </citation>
    <scope>NUCLEOTIDE SEQUENCE [LARGE SCALE GENOMIC DNA]</scope>
    <source>
        <strain evidence="17">ATCC 29082 / PCC 7421</strain>
    </source>
</reference>
<dbReference type="PANTHER" id="PTHR42944">
    <property type="entry name" value="ADENINE DNA GLYCOSYLASE"/>
    <property type="match status" value="1"/>
</dbReference>
<dbReference type="EnsemblBacteria" id="BAC88807">
    <property type="protein sequence ID" value="BAC88807"/>
    <property type="gene ID" value="BAC88807"/>
</dbReference>
<dbReference type="SMART" id="SM00478">
    <property type="entry name" value="ENDO3c"/>
    <property type="match status" value="1"/>
</dbReference>
<dbReference type="GO" id="GO:0051539">
    <property type="term" value="F:4 iron, 4 sulfur cluster binding"/>
    <property type="evidence" value="ECO:0007669"/>
    <property type="project" value="UniProtKB-UniRule"/>
</dbReference>
<dbReference type="InterPro" id="IPR029119">
    <property type="entry name" value="MutY_C"/>
</dbReference>
<dbReference type="CDD" id="cd00056">
    <property type="entry name" value="ENDO3c"/>
    <property type="match status" value="1"/>
</dbReference>
<evidence type="ECO:0000256" key="13">
    <source>
        <dbReference type="ARBA" id="ARBA00023295"/>
    </source>
</evidence>
<organism evidence="16 17">
    <name type="scientific">Gloeobacter violaceus (strain ATCC 29082 / PCC 7421)</name>
    <dbReference type="NCBI Taxonomy" id="251221"/>
    <lineage>
        <taxon>Bacteria</taxon>
        <taxon>Bacillati</taxon>
        <taxon>Cyanobacteriota</taxon>
        <taxon>Cyanophyceae</taxon>
        <taxon>Gloeobacterales</taxon>
        <taxon>Gloeobacteraceae</taxon>
        <taxon>Gloeobacter</taxon>
    </lineage>
</organism>
<dbReference type="InterPro" id="IPR004035">
    <property type="entry name" value="Endouclease-III_FeS-bd_BS"/>
</dbReference>
<dbReference type="Gene3D" id="3.90.79.10">
    <property type="entry name" value="Nucleoside Triphosphate Pyrophosphohydrolase"/>
    <property type="match status" value="1"/>
</dbReference>
<keyword evidence="8 14" id="KW-0227">DNA damage</keyword>
<dbReference type="KEGG" id="gvi:gll0866"/>
<dbReference type="Proteomes" id="UP000000557">
    <property type="component" value="Chromosome"/>
</dbReference>
<evidence type="ECO:0000256" key="2">
    <source>
        <dbReference type="ARBA" id="ARBA00002933"/>
    </source>
</evidence>
<evidence type="ECO:0000256" key="7">
    <source>
        <dbReference type="ARBA" id="ARBA00022723"/>
    </source>
</evidence>
<keyword evidence="9 16" id="KW-0378">Hydrolase</keyword>
<dbReference type="EMBL" id="BA000045">
    <property type="protein sequence ID" value="BAC88807.1"/>
    <property type="molecule type" value="Genomic_DNA"/>
</dbReference>
<dbReference type="InterPro" id="IPR015797">
    <property type="entry name" value="NUDIX_hydrolase-like_dom_sf"/>
</dbReference>
<dbReference type="EC" id="3.2.2.31" evidence="4 14"/>
<dbReference type="OrthoDB" id="9802365at2"/>
<keyword evidence="10 14" id="KW-0408">Iron</keyword>
<dbReference type="Pfam" id="PF14815">
    <property type="entry name" value="NUDIX_4"/>
    <property type="match status" value="1"/>
</dbReference>
<dbReference type="InterPro" id="IPR003265">
    <property type="entry name" value="HhH-GPD_domain"/>
</dbReference>
<dbReference type="InterPro" id="IPR044298">
    <property type="entry name" value="MIG/MutY"/>
</dbReference>
<dbReference type="PANTHER" id="PTHR42944:SF1">
    <property type="entry name" value="ADENINE DNA GLYCOSYLASE"/>
    <property type="match status" value="1"/>
</dbReference>
<dbReference type="Pfam" id="PF10576">
    <property type="entry name" value="EndIII_4Fe-2S"/>
    <property type="match status" value="1"/>
</dbReference>
<dbReference type="InterPro" id="IPR023170">
    <property type="entry name" value="HhH_base_excis_C"/>
</dbReference>
<comment type="cofactor">
    <cofactor evidence="14">
        <name>[4Fe-4S] cluster</name>
        <dbReference type="ChEBI" id="CHEBI:49883"/>
    </cofactor>
    <text evidence="14">Binds 1 [4Fe-4S] cluster.</text>
</comment>
<dbReference type="CDD" id="cd03431">
    <property type="entry name" value="NUDIX_DNA_Glycosylase_C-MutY"/>
    <property type="match status" value="1"/>
</dbReference>
<dbReference type="PROSITE" id="PS01155">
    <property type="entry name" value="ENDONUCLEASE_III_2"/>
    <property type="match status" value="1"/>
</dbReference>